<dbReference type="Proteomes" id="UP001597171">
    <property type="component" value="Unassembled WGS sequence"/>
</dbReference>
<keyword evidence="3" id="KW-1185">Reference proteome</keyword>
<dbReference type="InterPro" id="IPR038135">
    <property type="entry name" value="Methylthiotransferase_N_sf"/>
</dbReference>
<evidence type="ECO:0000313" key="3">
    <source>
        <dbReference type="Proteomes" id="UP001597171"/>
    </source>
</evidence>
<organism evidence="2 3">
    <name type="scientific">Methylopila musalis</name>
    <dbReference type="NCBI Taxonomy" id="1134781"/>
    <lineage>
        <taxon>Bacteria</taxon>
        <taxon>Pseudomonadati</taxon>
        <taxon>Pseudomonadota</taxon>
        <taxon>Alphaproteobacteria</taxon>
        <taxon>Hyphomicrobiales</taxon>
        <taxon>Methylopilaceae</taxon>
        <taxon>Methylopila</taxon>
    </lineage>
</organism>
<feature type="domain" description="MTTase N-terminal" evidence="1">
    <location>
        <begin position="1"/>
        <end position="55"/>
    </location>
</feature>
<dbReference type="Gene3D" id="3.40.50.12160">
    <property type="entry name" value="Methylthiotransferase, N-terminal domain"/>
    <property type="match status" value="1"/>
</dbReference>
<name>A0ABW3ZCJ0_9HYPH</name>
<dbReference type="EMBL" id="JBHTMX010000442">
    <property type="protein sequence ID" value="MFD1333943.1"/>
    <property type="molecule type" value="Genomic_DNA"/>
</dbReference>
<protein>
    <submittedName>
        <fullName evidence="2">tRNA (N(6)-L-threonylcarbamoyladenosine(37)-C(2))-methylthiotransferase MtaB</fullName>
    </submittedName>
</protein>
<evidence type="ECO:0000313" key="2">
    <source>
        <dbReference type="EMBL" id="MFD1333943.1"/>
    </source>
</evidence>
<reference evidence="3" key="1">
    <citation type="journal article" date="2019" name="Int. J. Syst. Evol. Microbiol.">
        <title>The Global Catalogue of Microorganisms (GCM) 10K type strain sequencing project: providing services to taxonomists for standard genome sequencing and annotation.</title>
        <authorList>
            <consortium name="The Broad Institute Genomics Platform"/>
            <consortium name="The Broad Institute Genome Sequencing Center for Infectious Disease"/>
            <person name="Wu L."/>
            <person name="Ma J."/>
        </authorList>
    </citation>
    <scope>NUCLEOTIDE SEQUENCE [LARGE SCALE GENOMIC DNA]</scope>
    <source>
        <strain evidence="3">CCUG 61696</strain>
    </source>
</reference>
<sequence>MGPEIITFGCRLNAVDSEAIRAHARGRDDLVVVNACAVTAEAGRQARQAARRAAR</sequence>
<feature type="non-terminal residue" evidence="2">
    <location>
        <position position="55"/>
    </location>
</feature>
<proteinExistence type="predicted"/>
<dbReference type="PROSITE" id="PS51449">
    <property type="entry name" value="MTTASE_N"/>
    <property type="match status" value="1"/>
</dbReference>
<dbReference type="InterPro" id="IPR013848">
    <property type="entry name" value="Methylthiotransferase_N"/>
</dbReference>
<dbReference type="Pfam" id="PF00919">
    <property type="entry name" value="UPF0004"/>
    <property type="match status" value="1"/>
</dbReference>
<evidence type="ECO:0000259" key="1">
    <source>
        <dbReference type="PROSITE" id="PS51449"/>
    </source>
</evidence>
<gene>
    <name evidence="2" type="ORF">ACFQ4O_18205</name>
</gene>
<comment type="caution">
    <text evidence="2">The sequence shown here is derived from an EMBL/GenBank/DDBJ whole genome shotgun (WGS) entry which is preliminary data.</text>
</comment>
<accession>A0ABW3ZCJ0</accession>